<evidence type="ECO:0000256" key="4">
    <source>
        <dbReference type="ARBA" id="ARBA00022490"/>
    </source>
</evidence>
<evidence type="ECO:0008006" key="10">
    <source>
        <dbReference type="Google" id="ProtNLM"/>
    </source>
</evidence>
<evidence type="ECO:0000256" key="7">
    <source>
        <dbReference type="SAM" id="MobiDB-lite"/>
    </source>
</evidence>
<dbReference type="InterPro" id="IPR016069">
    <property type="entry name" value="Translin_C"/>
</dbReference>
<dbReference type="GO" id="GO:0043565">
    <property type="term" value="F:sequence-specific DNA binding"/>
    <property type="evidence" value="ECO:0007669"/>
    <property type="project" value="InterPro"/>
</dbReference>
<proteinExistence type="inferred from homology"/>
<accession>A0A1B0GPB3</accession>
<dbReference type="InterPro" id="IPR036081">
    <property type="entry name" value="Translin_sf"/>
</dbReference>
<evidence type="ECO:0000256" key="3">
    <source>
        <dbReference type="ARBA" id="ARBA00005902"/>
    </source>
</evidence>
<keyword evidence="9" id="KW-1185">Reference proteome</keyword>
<dbReference type="FunFam" id="1.20.58.190:FF:000007">
    <property type="entry name" value="FI16517p1"/>
    <property type="match status" value="1"/>
</dbReference>
<protein>
    <recommendedName>
        <fullName evidence="10">Translin-associated protein X</fullName>
    </recommendedName>
</protein>
<keyword evidence="5" id="KW-0539">Nucleus</keyword>
<dbReference type="Gene3D" id="1.20.58.200">
    <property type="entry name" value="Translin, domain 2"/>
    <property type="match status" value="1"/>
</dbReference>
<dbReference type="PANTHER" id="PTHR10741">
    <property type="entry name" value="TRANSLIN AND TRANSLIN ASSOCIATED PROTEIN X"/>
    <property type="match status" value="1"/>
</dbReference>
<dbReference type="Gene3D" id="1.20.58.190">
    <property type="entry name" value="Translin, domain 1"/>
    <property type="match status" value="1"/>
</dbReference>
<comment type="subcellular location">
    <subcellularLocation>
        <location evidence="2">Cytoplasm</location>
    </subcellularLocation>
    <subcellularLocation>
        <location evidence="1">Nucleus</location>
    </subcellularLocation>
</comment>
<evidence type="ECO:0000256" key="2">
    <source>
        <dbReference type="ARBA" id="ARBA00004496"/>
    </source>
</evidence>
<dbReference type="EMBL" id="AJVK01033302">
    <property type="status" value="NOT_ANNOTATED_CDS"/>
    <property type="molecule type" value="Genomic_DNA"/>
</dbReference>
<evidence type="ECO:0000256" key="5">
    <source>
        <dbReference type="ARBA" id="ARBA00023242"/>
    </source>
</evidence>
<keyword evidence="4" id="KW-0963">Cytoplasm</keyword>
<feature type="compositionally biased region" description="Basic residues" evidence="7">
    <location>
        <begin position="7"/>
        <end position="16"/>
    </location>
</feature>
<feature type="binding site" evidence="6">
    <location>
        <position position="180"/>
    </location>
    <ligand>
        <name>Mg(2+)</name>
        <dbReference type="ChEBI" id="CHEBI:18420"/>
    </ligand>
</feature>
<name>A0A1B0GPB3_PHLPP</name>
<dbReference type="GO" id="GO:0005634">
    <property type="term" value="C:nucleus"/>
    <property type="evidence" value="ECO:0007669"/>
    <property type="project" value="UniProtKB-SubCell"/>
</dbReference>
<evidence type="ECO:0000256" key="1">
    <source>
        <dbReference type="ARBA" id="ARBA00004123"/>
    </source>
</evidence>
<dbReference type="Pfam" id="PF01997">
    <property type="entry name" value="Translin"/>
    <property type="match status" value="1"/>
</dbReference>
<sequence length="278" mass="31497">MSFGGNNRRRHNKGGAKHSNAPTTVDESNPILVAFHGFARELDDKHDRYERIVKCGRDITIESKRIIFLLHTIDQKKDNVQKVLAEAQQRLEKVCTMNFAEIAKELKGLDQYQYARAFSPGLQEFIEALTFFEYISGKDLSDWTSVQESLKYKGEEESPPMECLVQPIEFMLGLADMTGEVMRRCVNSLGSGEVDNCFDSCRFLQSLHASFLGLGPTHNREMSRKMYTLRQSVMKSEAVCYNLRVRGKEAAKWGAEENLLDKGVDSASANAEIDEGFF</sequence>
<dbReference type="GO" id="GO:0046872">
    <property type="term" value="F:metal ion binding"/>
    <property type="evidence" value="ECO:0007669"/>
    <property type="project" value="UniProtKB-KW"/>
</dbReference>
<dbReference type="VEuPathDB" id="VectorBase:PPAI006562"/>
<dbReference type="InterPro" id="IPR002848">
    <property type="entry name" value="Translin_fam"/>
</dbReference>
<dbReference type="FunFam" id="1.20.58.200:FF:000001">
    <property type="entry name" value="Translin-associated factor X"/>
    <property type="match status" value="1"/>
</dbReference>
<dbReference type="EnsemblMetazoa" id="PPAI006562-RA">
    <property type="protein sequence ID" value="PPAI006562-PA"/>
    <property type="gene ID" value="PPAI006562"/>
</dbReference>
<comment type="similarity">
    <text evidence="3">Belongs to the translin family.</text>
</comment>
<feature type="binding site" evidence="6">
    <location>
        <position position="127"/>
    </location>
    <ligand>
        <name>Mg(2+)</name>
        <dbReference type="ChEBI" id="CHEBI:18420"/>
    </ligand>
</feature>
<evidence type="ECO:0000256" key="6">
    <source>
        <dbReference type="PIRSR" id="PIRSR602848-1"/>
    </source>
</evidence>
<keyword evidence="6" id="KW-0460">Magnesium</keyword>
<organism evidence="8 9">
    <name type="scientific">Phlebotomus papatasi</name>
    <name type="common">Sandfly</name>
    <dbReference type="NCBI Taxonomy" id="29031"/>
    <lineage>
        <taxon>Eukaryota</taxon>
        <taxon>Metazoa</taxon>
        <taxon>Ecdysozoa</taxon>
        <taxon>Arthropoda</taxon>
        <taxon>Hexapoda</taxon>
        <taxon>Insecta</taxon>
        <taxon>Pterygota</taxon>
        <taxon>Neoptera</taxon>
        <taxon>Endopterygota</taxon>
        <taxon>Diptera</taxon>
        <taxon>Nematocera</taxon>
        <taxon>Psychodoidea</taxon>
        <taxon>Psychodidae</taxon>
        <taxon>Phlebotomus</taxon>
        <taxon>Phlebotomus</taxon>
    </lineage>
</organism>
<dbReference type="Proteomes" id="UP000092462">
    <property type="component" value="Unassembled WGS sequence"/>
</dbReference>
<dbReference type="InterPro" id="IPR016068">
    <property type="entry name" value="Translin_N"/>
</dbReference>
<dbReference type="VEuPathDB" id="VectorBase:PPAPM1_000555"/>
<dbReference type="SUPFAM" id="SSF74784">
    <property type="entry name" value="Translin"/>
    <property type="match status" value="1"/>
</dbReference>
<feature type="region of interest" description="Disordered" evidence="7">
    <location>
        <begin position="1"/>
        <end position="25"/>
    </location>
</feature>
<keyword evidence="6" id="KW-0479">Metal-binding</keyword>
<dbReference type="CDD" id="cd14820">
    <property type="entry name" value="TRAX"/>
    <property type="match status" value="1"/>
</dbReference>
<dbReference type="GO" id="GO:0005737">
    <property type="term" value="C:cytoplasm"/>
    <property type="evidence" value="ECO:0007669"/>
    <property type="project" value="UniProtKB-SubCell"/>
</dbReference>
<evidence type="ECO:0000313" key="8">
    <source>
        <dbReference type="EnsemblMetazoa" id="PPAI006562-PA"/>
    </source>
</evidence>
<dbReference type="AlphaFoldDB" id="A0A1B0GPB3"/>
<reference evidence="8" key="1">
    <citation type="submission" date="2022-08" db="UniProtKB">
        <authorList>
            <consortium name="EnsemblMetazoa"/>
        </authorList>
    </citation>
    <scope>IDENTIFICATION</scope>
    <source>
        <strain evidence="8">Israel</strain>
    </source>
</reference>
<evidence type="ECO:0000313" key="9">
    <source>
        <dbReference type="Proteomes" id="UP000092462"/>
    </source>
</evidence>